<dbReference type="Pfam" id="PF15054">
    <property type="entry name" value="DUF4535"/>
    <property type="match status" value="1"/>
</dbReference>
<dbReference type="PANTHER" id="PTHR33528">
    <property type="entry name" value="OS07G0239500 PROTEIN"/>
    <property type="match status" value="1"/>
</dbReference>
<dbReference type="OrthoDB" id="2012160at2759"/>
<keyword evidence="2" id="KW-1185">Reference proteome</keyword>
<dbReference type="AlphaFoldDB" id="A0A6G1EH49"/>
<reference evidence="1 2" key="1">
    <citation type="submission" date="2019-11" db="EMBL/GenBank/DDBJ databases">
        <title>Whole genome sequence of Oryza granulata.</title>
        <authorList>
            <person name="Li W."/>
        </authorList>
    </citation>
    <scope>NUCLEOTIDE SEQUENCE [LARGE SCALE GENOMIC DNA]</scope>
    <source>
        <strain evidence="2">cv. Menghai</strain>
        <tissue evidence="1">Leaf</tissue>
    </source>
</reference>
<organism evidence="1 2">
    <name type="scientific">Oryza meyeriana var. granulata</name>
    <dbReference type="NCBI Taxonomy" id="110450"/>
    <lineage>
        <taxon>Eukaryota</taxon>
        <taxon>Viridiplantae</taxon>
        <taxon>Streptophyta</taxon>
        <taxon>Embryophyta</taxon>
        <taxon>Tracheophyta</taxon>
        <taxon>Spermatophyta</taxon>
        <taxon>Magnoliopsida</taxon>
        <taxon>Liliopsida</taxon>
        <taxon>Poales</taxon>
        <taxon>Poaceae</taxon>
        <taxon>BOP clade</taxon>
        <taxon>Oryzoideae</taxon>
        <taxon>Oryzeae</taxon>
        <taxon>Oryzinae</taxon>
        <taxon>Oryza</taxon>
        <taxon>Oryza meyeriana</taxon>
    </lineage>
</organism>
<dbReference type="EMBL" id="SPHZ02000003">
    <property type="protein sequence ID" value="KAF0924057.1"/>
    <property type="molecule type" value="Genomic_DNA"/>
</dbReference>
<dbReference type="InterPro" id="IPR027854">
    <property type="entry name" value="STMP1"/>
</dbReference>
<evidence type="ECO:0000313" key="2">
    <source>
        <dbReference type="Proteomes" id="UP000479710"/>
    </source>
</evidence>
<dbReference type="PANTHER" id="PTHR33528:SF17">
    <property type="entry name" value="TRANSMEMBRANE PROTEIN"/>
    <property type="match status" value="1"/>
</dbReference>
<comment type="caution">
    <text evidence="1">The sequence shown here is derived from an EMBL/GenBank/DDBJ whole genome shotgun (WGS) entry which is preliminary data.</text>
</comment>
<evidence type="ECO:0000313" key="1">
    <source>
        <dbReference type="EMBL" id="KAF0924057.1"/>
    </source>
</evidence>
<name>A0A6G1EH49_9ORYZ</name>
<dbReference type="Proteomes" id="UP000479710">
    <property type="component" value="Unassembled WGS sequence"/>
</dbReference>
<sequence length="55" mass="6146">MGFLQSTFSLLIGTGCGIYIAQNYDVPNMKKLMRSLMGKAKEVEESYKKPGNNKD</sequence>
<accession>A0A6G1EH49</accession>
<gene>
    <name evidence="1" type="ORF">E2562_008385</name>
</gene>
<proteinExistence type="predicted"/>
<protein>
    <submittedName>
        <fullName evidence="1">Uncharacterized protein</fullName>
    </submittedName>
</protein>